<dbReference type="InterPro" id="IPR000073">
    <property type="entry name" value="AB_hydrolase_1"/>
</dbReference>
<evidence type="ECO:0000313" key="2">
    <source>
        <dbReference type="EMBL" id="GAA2688910.1"/>
    </source>
</evidence>
<keyword evidence="2" id="KW-0378">Hydrolase</keyword>
<keyword evidence="3" id="KW-1185">Reference proteome</keyword>
<dbReference type="PANTHER" id="PTHR37017:SF11">
    <property type="entry name" value="ESTERASE_LIPASE_THIOESTERASE DOMAIN-CONTAINING PROTEIN"/>
    <property type="match status" value="1"/>
</dbReference>
<dbReference type="PANTHER" id="PTHR37017">
    <property type="entry name" value="AB HYDROLASE-1 DOMAIN-CONTAINING PROTEIN-RELATED"/>
    <property type="match status" value="1"/>
</dbReference>
<comment type="caution">
    <text evidence="2">The sequence shown here is derived from an EMBL/GenBank/DDBJ whole genome shotgun (WGS) entry which is preliminary data.</text>
</comment>
<accession>A0ABN3T0D4</accession>
<dbReference type="SUPFAM" id="SSF53474">
    <property type="entry name" value="alpha/beta-Hydrolases"/>
    <property type="match status" value="1"/>
</dbReference>
<feature type="domain" description="AB hydrolase-1" evidence="1">
    <location>
        <begin position="5"/>
        <end position="265"/>
    </location>
</feature>
<dbReference type="Pfam" id="PF12697">
    <property type="entry name" value="Abhydrolase_6"/>
    <property type="match status" value="1"/>
</dbReference>
<organism evidence="2 3">
    <name type="scientific">Streptomyces lunalinharesii</name>
    <dbReference type="NCBI Taxonomy" id="333384"/>
    <lineage>
        <taxon>Bacteria</taxon>
        <taxon>Bacillati</taxon>
        <taxon>Actinomycetota</taxon>
        <taxon>Actinomycetes</taxon>
        <taxon>Kitasatosporales</taxon>
        <taxon>Streptomycetaceae</taxon>
        <taxon>Streptomyces</taxon>
    </lineage>
</organism>
<dbReference type="Gene3D" id="3.40.50.1820">
    <property type="entry name" value="alpha/beta hydrolase"/>
    <property type="match status" value="1"/>
</dbReference>
<gene>
    <name evidence="2" type="ORF">GCM10009864_73560</name>
</gene>
<dbReference type="RefSeq" id="WP_344583903.1">
    <property type="nucleotide sequence ID" value="NZ_BAAARK010000046.1"/>
</dbReference>
<dbReference type="InterPro" id="IPR052897">
    <property type="entry name" value="Sec-Metab_Biosynth_Hydrolase"/>
</dbReference>
<protein>
    <submittedName>
        <fullName evidence="2">Alpha/beta hydrolase</fullName>
    </submittedName>
</protein>
<dbReference type="InterPro" id="IPR029058">
    <property type="entry name" value="AB_hydrolase_fold"/>
</dbReference>
<proteinExistence type="predicted"/>
<sequence length="282" mass="30205">MQPTFVLVHGAFGNSFSFAPLQAELGLLGHRSVAVDLPGHGFAATYPRAYQAPQDLEGLATTPGAIKGVTFADSVAHLIGTLERAKRNGPVILVSHSRGGMAATGAANRRPDLIDRIVYVSAWCPVDLEVGAYYAEPEMATVDTTGLASAMVGDPARLGLMRSNFRTADPAALAAFKAAFLADGTDDEFMAFLNTFQPDESLDIGTPGDRAQADTWGRIPKTYIRLTEDTSITPAMQDRMIREGDALTPENPYDVRTLTSSHLKWLVDPAPAARILGELAEF</sequence>
<dbReference type="GO" id="GO:0016787">
    <property type="term" value="F:hydrolase activity"/>
    <property type="evidence" value="ECO:0007669"/>
    <property type="project" value="UniProtKB-KW"/>
</dbReference>
<name>A0ABN3T0D4_9ACTN</name>
<evidence type="ECO:0000313" key="3">
    <source>
        <dbReference type="Proteomes" id="UP001500994"/>
    </source>
</evidence>
<dbReference type="Proteomes" id="UP001500994">
    <property type="component" value="Unassembled WGS sequence"/>
</dbReference>
<evidence type="ECO:0000259" key="1">
    <source>
        <dbReference type="Pfam" id="PF12697"/>
    </source>
</evidence>
<reference evidence="2 3" key="1">
    <citation type="journal article" date="2019" name="Int. J. Syst. Evol. Microbiol.">
        <title>The Global Catalogue of Microorganisms (GCM) 10K type strain sequencing project: providing services to taxonomists for standard genome sequencing and annotation.</title>
        <authorList>
            <consortium name="The Broad Institute Genomics Platform"/>
            <consortium name="The Broad Institute Genome Sequencing Center for Infectious Disease"/>
            <person name="Wu L."/>
            <person name="Ma J."/>
        </authorList>
    </citation>
    <scope>NUCLEOTIDE SEQUENCE [LARGE SCALE GENOMIC DNA]</scope>
    <source>
        <strain evidence="2 3">JCM 16374</strain>
    </source>
</reference>
<dbReference type="EMBL" id="BAAARK010000046">
    <property type="protein sequence ID" value="GAA2688910.1"/>
    <property type="molecule type" value="Genomic_DNA"/>
</dbReference>